<accession>A0A9P8AGY4</accession>
<evidence type="ECO:0000256" key="11">
    <source>
        <dbReference type="PROSITE-ProRule" id="PRU00781"/>
    </source>
</evidence>
<evidence type="ECO:0000256" key="4">
    <source>
        <dbReference type="ARBA" id="ARBA00022679"/>
    </source>
</evidence>
<dbReference type="AlphaFoldDB" id="A0A9P8AGY4"/>
<keyword evidence="4 11" id="KW-0808">Transferase</keyword>
<dbReference type="GeneID" id="66114949"/>
<comment type="caution">
    <text evidence="14">The sequence shown here is derived from an EMBL/GenBank/DDBJ whole genome shotgun (WGS) entry which is preliminary data.</text>
</comment>
<dbReference type="InterPro" id="IPR027484">
    <property type="entry name" value="PInositol-4-P-5-kinase_N"/>
</dbReference>
<dbReference type="EMBL" id="JAHMUF010000016">
    <property type="protein sequence ID" value="KAG7192790.1"/>
    <property type="molecule type" value="Genomic_DNA"/>
</dbReference>
<dbReference type="OrthoDB" id="20783at2759"/>
<dbReference type="GO" id="GO:0046854">
    <property type="term" value="P:phosphatidylinositol phosphate biosynthetic process"/>
    <property type="evidence" value="ECO:0007669"/>
    <property type="project" value="TreeGrafter"/>
</dbReference>
<dbReference type="FunFam" id="3.30.800.10:FF:000009">
    <property type="entry name" value="Phosphatidylinositol 4-phosphate 5-kinase its3"/>
    <property type="match status" value="1"/>
</dbReference>
<dbReference type="PANTHER" id="PTHR23086">
    <property type="entry name" value="PHOSPHATIDYLINOSITOL-4-PHOSPHATE 5-KINASE"/>
    <property type="match status" value="1"/>
</dbReference>
<feature type="domain" description="PIPK" evidence="13">
    <location>
        <begin position="383"/>
        <end position="766"/>
    </location>
</feature>
<proteinExistence type="predicted"/>
<evidence type="ECO:0000256" key="2">
    <source>
        <dbReference type="ARBA" id="ARBA00012172"/>
    </source>
</evidence>
<evidence type="ECO:0000256" key="6">
    <source>
        <dbReference type="ARBA" id="ARBA00022777"/>
    </source>
</evidence>
<feature type="compositionally biased region" description="Low complexity" evidence="12">
    <location>
        <begin position="329"/>
        <end position="359"/>
    </location>
</feature>
<dbReference type="Proteomes" id="UP000790833">
    <property type="component" value="Unassembled WGS sequence"/>
</dbReference>
<evidence type="ECO:0000256" key="10">
    <source>
        <dbReference type="ARBA" id="ARBA00082306"/>
    </source>
</evidence>
<feature type="compositionally biased region" description="Polar residues" evidence="12">
    <location>
        <begin position="23"/>
        <end position="32"/>
    </location>
</feature>
<dbReference type="InterPro" id="IPR023610">
    <property type="entry name" value="PInositol-4/5-P-5/4-kinase"/>
</dbReference>
<feature type="region of interest" description="Disordered" evidence="12">
    <location>
        <begin position="161"/>
        <end position="180"/>
    </location>
</feature>
<evidence type="ECO:0000256" key="9">
    <source>
        <dbReference type="ARBA" id="ARBA00080374"/>
    </source>
</evidence>
<evidence type="ECO:0000256" key="1">
    <source>
        <dbReference type="ARBA" id="ARBA00000444"/>
    </source>
</evidence>
<comment type="catalytic activity">
    <reaction evidence="1">
        <text>a 1,2-diacyl-sn-glycero-3-phospho-(1D-myo-inositol 4-phosphate) + ATP = a 1,2-diacyl-sn-glycero-3-phospho-(1D-myo-inositol-4,5-bisphosphate) + ADP + H(+)</text>
        <dbReference type="Rhea" id="RHEA:14425"/>
        <dbReference type="ChEBI" id="CHEBI:15378"/>
        <dbReference type="ChEBI" id="CHEBI:30616"/>
        <dbReference type="ChEBI" id="CHEBI:58178"/>
        <dbReference type="ChEBI" id="CHEBI:58456"/>
        <dbReference type="ChEBI" id="CHEBI:456216"/>
        <dbReference type="EC" id="2.7.1.68"/>
    </reaction>
</comment>
<evidence type="ECO:0000256" key="3">
    <source>
        <dbReference type="ARBA" id="ARBA00022553"/>
    </source>
</evidence>
<dbReference type="GO" id="GO:0016308">
    <property type="term" value="F:1-phosphatidylinositol-4-phosphate 5-kinase activity"/>
    <property type="evidence" value="ECO:0007669"/>
    <property type="project" value="UniProtKB-EC"/>
</dbReference>
<dbReference type="GO" id="GO:0005524">
    <property type="term" value="F:ATP binding"/>
    <property type="evidence" value="ECO:0007669"/>
    <property type="project" value="UniProtKB-UniRule"/>
</dbReference>
<evidence type="ECO:0000256" key="5">
    <source>
        <dbReference type="ARBA" id="ARBA00022741"/>
    </source>
</evidence>
<dbReference type="InterPro" id="IPR002498">
    <property type="entry name" value="PInositol-4-P-4/5-kinase_core"/>
</dbReference>
<keyword evidence="6 11" id="KW-0418">Kinase</keyword>
<dbReference type="InterPro" id="IPR027483">
    <property type="entry name" value="PInositol-4-P-4/5-kinase_C_sf"/>
</dbReference>
<dbReference type="GO" id="GO:0005886">
    <property type="term" value="C:plasma membrane"/>
    <property type="evidence" value="ECO:0007669"/>
    <property type="project" value="TreeGrafter"/>
</dbReference>
<dbReference type="PROSITE" id="PS51455">
    <property type="entry name" value="PIPK"/>
    <property type="match status" value="1"/>
</dbReference>
<keyword evidence="15" id="KW-1185">Reference proteome</keyword>
<dbReference type="Pfam" id="PF01504">
    <property type="entry name" value="PIP5K"/>
    <property type="match status" value="1"/>
</dbReference>
<protein>
    <recommendedName>
        <fullName evidence="2">1-phosphatidylinositol-4-phosphate 5-kinase</fullName>
        <ecNumber evidence="2">2.7.1.68</ecNumber>
    </recommendedName>
    <alternativeName>
        <fullName evidence="10">1-phosphatidylinositol 4-phosphate kinase</fullName>
    </alternativeName>
    <alternativeName>
        <fullName evidence="8">Diphosphoinositide kinase</fullName>
    </alternativeName>
    <alternativeName>
        <fullName evidence="9">PIP5K</fullName>
    </alternativeName>
</protein>
<reference evidence="14" key="1">
    <citation type="submission" date="2021-03" db="EMBL/GenBank/DDBJ databases">
        <authorList>
            <person name="Palmer J.M."/>
        </authorList>
    </citation>
    <scope>NUCLEOTIDE SEQUENCE</scope>
    <source>
        <strain evidence="14">ARV_011</strain>
    </source>
</reference>
<dbReference type="RefSeq" id="XP_043048340.1">
    <property type="nucleotide sequence ID" value="XM_043192368.1"/>
</dbReference>
<evidence type="ECO:0000259" key="13">
    <source>
        <dbReference type="PROSITE" id="PS51455"/>
    </source>
</evidence>
<feature type="region of interest" description="Disordered" evidence="12">
    <location>
        <begin position="17"/>
        <end position="59"/>
    </location>
</feature>
<evidence type="ECO:0000313" key="15">
    <source>
        <dbReference type="Proteomes" id="UP000790833"/>
    </source>
</evidence>
<dbReference type="SMART" id="SM00330">
    <property type="entry name" value="PIPKc"/>
    <property type="match status" value="1"/>
</dbReference>
<evidence type="ECO:0000313" key="14">
    <source>
        <dbReference type="EMBL" id="KAG7192790.1"/>
    </source>
</evidence>
<name>A0A9P8AGY4_9ASCO</name>
<dbReference type="Gene3D" id="3.30.810.10">
    <property type="entry name" value="2-Layer Sandwich"/>
    <property type="match status" value="1"/>
</dbReference>
<keyword evidence="5 11" id="KW-0547">Nucleotide-binding</keyword>
<dbReference type="EC" id="2.7.1.68" evidence="2"/>
<dbReference type="SUPFAM" id="SSF56104">
    <property type="entry name" value="SAICAR synthase-like"/>
    <property type="match status" value="1"/>
</dbReference>
<sequence length="774" mass="86529">MIHLELSPVMPALKHPHNVPITVGSNSTTENTNMKKKDTREQNLSKEIIHPSSPTSSNVATLDISEFTNETTMSSVDNTDTVGNHEGHLNVLLAGSDGNVSDKDASILTIAPILLLLHFEDALDSLLKNLTMSTREKRSQTVDPIDSVYLMPMANLTTAAAAAGDEGKPKEEAAQIPKPTLSLDTSSASVQLSASKSNAIPEFSTPVLIASAPAAYRRHTTPTFKELTPELHDRLSSTKGQQQPSLILSTLDVDISNEIHKPVVTKRNTYANGFHNISAHNTVTRGSNSSLLSKRNSVTNLEIKKMIDTIMEHRKQAKNKRMSFEEDSSTAAAASPTAALSSASREPSGPVVSPVGAPVISTRSRRKGYSFDEKYPTLGNKVSEGHENFVMAYNMLTGIRVAVSRCSGVMTKLTHEDFKTTKKLSFNIDGSELTPSSKYDFKFKDYSPAVFRELRSLFGIDPADYLVSITGKYVLSELSSPGKSGSFLYYSNDFRFIIKTIHHSEHKQLRRVLKDYYEHVKENPNTLVSQVYGLHRVKMPFRNGRLRKVHFLVMNNLFPPHRSIHVKYDLKGSTWGRLTKIEGPDADLSSVTLKDLNWLERDARIKFGPRKRNLFFKQLDSDVKFLQKINSMDYSLLLGIHDVKKGNIQAMANHLSVFDPRSNDKDELIRTNPRDIQDDDLPSNVFPGRSKYVFYGHDGGIRATGEDNNPIQEIYYLGIIDFLTKYNWIKRIETVWRSISHPRATISSVPATEYGDRFLKFIKVGTTQPKTKQE</sequence>
<keyword evidence="3" id="KW-0597">Phosphoprotein</keyword>
<dbReference type="PANTHER" id="PTHR23086:SF8">
    <property type="entry name" value="PHOSPHATIDYLINOSITOL 5-PHOSPHATE 4-KINASE, ISOFORM A"/>
    <property type="match status" value="1"/>
</dbReference>
<feature type="region of interest" description="Disordered" evidence="12">
    <location>
        <begin position="314"/>
        <end position="359"/>
    </location>
</feature>
<dbReference type="Gene3D" id="3.30.800.10">
    <property type="entry name" value="Phosphatidylinositol Phosphate Kinase II Beta"/>
    <property type="match status" value="1"/>
</dbReference>
<evidence type="ECO:0000256" key="8">
    <source>
        <dbReference type="ARBA" id="ARBA00078403"/>
    </source>
</evidence>
<evidence type="ECO:0000256" key="7">
    <source>
        <dbReference type="ARBA" id="ARBA00022840"/>
    </source>
</evidence>
<organism evidence="14 15">
    <name type="scientific">Scheffersomyces spartinae</name>
    <dbReference type="NCBI Taxonomy" id="45513"/>
    <lineage>
        <taxon>Eukaryota</taxon>
        <taxon>Fungi</taxon>
        <taxon>Dikarya</taxon>
        <taxon>Ascomycota</taxon>
        <taxon>Saccharomycotina</taxon>
        <taxon>Pichiomycetes</taxon>
        <taxon>Debaryomycetaceae</taxon>
        <taxon>Scheffersomyces</taxon>
    </lineage>
</organism>
<keyword evidence="7 11" id="KW-0067">ATP-binding</keyword>
<evidence type="ECO:0000256" key="12">
    <source>
        <dbReference type="SAM" id="MobiDB-lite"/>
    </source>
</evidence>
<gene>
    <name evidence="14" type="primary">MSS4</name>
    <name evidence="14" type="ORF">KQ657_001575</name>
</gene>
<dbReference type="CDD" id="cd17303">
    <property type="entry name" value="PIPKc_PIP5K_yeast_like"/>
    <property type="match status" value="1"/>
</dbReference>
<feature type="compositionally biased region" description="Basic and acidic residues" evidence="12">
    <location>
        <begin position="33"/>
        <end position="49"/>
    </location>
</feature>